<sequence>MSYPRLPAPAPGEVLLVCTCYCKGQAEWGEVFDDLGGRDGDVVVLSGGMRLRAVADPRWDYLQGGNLPALVEGGDAPVIAVADSSAVFGGDDVLLVDLKGIPGRGVRVPSDELGRILTELAEGSLAFGELVRGMDRFGHYRGDGGAPSVPAPTEVVRTSFPQLPAAPEVTLLVRTGFADEQGWRALMSALGEPADDEESDEGQYYEEVEFCVLVVDDRAFEDLQPGQAPALVPPGRNTTMVALADATALAEPGHPLLLVDLYDTPGHAIRIPLAEAGSVAVNLELANMDFAEFDGMDFSE</sequence>
<dbReference type="RefSeq" id="WP_153531641.1">
    <property type="nucleotide sequence ID" value="NZ_WEGH01000001.1"/>
</dbReference>
<keyword evidence="3" id="KW-1185">Reference proteome</keyword>
<comment type="caution">
    <text evidence="2">The sequence shown here is derived from an EMBL/GenBank/DDBJ whole genome shotgun (WGS) entry which is preliminary data.</text>
</comment>
<dbReference type="InterPro" id="IPR053832">
    <property type="entry name" value="DUF6924"/>
</dbReference>
<evidence type="ECO:0000259" key="1">
    <source>
        <dbReference type="Pfam" id="PF21962"/>
    </source>
</evidence>
<protein>
    <recommendedName>
        <fullName evidence="1">DUF6924 domain-containing protein</fullName>
    </recommendedName>
</protein>
<dbReference type="Proteomes" id="UP000487268">
    <property type="component" value="Unassembled WGS sequence"/>
</dbReference>
<accession>A0A7K0BRU4</accession>
<evidence type="ECO:0000313" key="3">
    <source>
        <dbReference type="Proteomes" id="UP000487268"/>
    </source>
</evidence>
<dbReference type="Pfam" id="PF21962">
    <property type="entry name" value="DUF6924"/>
    <property type="match status" value="2"/>
</dbReference>
<evidence type="ECO:0000313" key="2">
    <source>
        <dbReference type="EMBL" id="MQY03746.1"/>
    </source>
</evidence>
<proteinExistence type="predicted"/>
<feature type="domain" description="DUF6924" evidence="1">
    <location>
        <begin position="170"/>
        <end position="294"/>
    </location>
</feature>
<feature type="domain" description="DUF6924" evidence="1">
    <location>
        <begin position="13"/>
        <end position="142"/>
    </location>
</feature>
<dbReference type="OrthoDB" id="7854965at2"/>
<gene>
    <name evidence="2" type="ORF">ACRB68_17910</name>
</gene>
<name>A0A7K0BRU4_9ACTN</name>
<reference evidence="2 3" key="1">
    <citation type="submission" date="2019-10" db="EMBL/GenBank/DDBJ databases">
        <title>Actinomadura rubteroloni sp. nov. and Actinomadura macrotermitis sp. nov., isolated from the gut of fungus growing-termite Macrotermes natalensis.</title>
        <authorList>
            <person name="Benndorf R."/>
            <person name="Martin K."/>
            <person name="Kuefner M."/>
            <person name="De Beer W."/>
            <person name="Kaster A.-K."/>
            <person name="Vollmers J."/>
            <person name="Poulsen M."/>
            <person name="Beemelmanns C."/>
        </authorList>
    </citation>
    <scope>NUCLEOTIDE SEQUENCE [LARGE SCALE GENOMIC DNA]</scope>
    <source>
        <strain evidence="2 3">RB68</strain>
    </source>
</reference>
<dbReference type="EMBL" id="WEGH01000001">
    <property type="protein sequence ID" value="MQY03746.1"/>
    <property type="molecule type" value="Genomic_DNA"/>
</dbReference>
<dbReference type="AlphaFoldDB" id="A0A7K0BRU4"/>
<organism evidence="2 3">
    <name type="scientific">Actinomadura macrotermitis</name>
    <dbReference type="NCBI Taxonomy" id="2585200"/>
    <lineage>
        <taxon>Bacteria</taxon>
        <taxon>Bacillati</taxon>
        <taxon>Actinomycetota</taxon>
        <taxon>Actinomycetes</taxon>
        <taxon>Streptosporangiales</taxon>
        <taxon>Thermomonosporaceae</taxon>
        <taxon>Actinomadura</taxon>
    </lineage>
</organism>